<proteinExistence type="predicted"/>
<sequence length="128" mass="13904">MVKASALPDRVPYGFICGFPTKNGDLYGGTMYLRSASVGAQAEAILTASASWGIGPAGREEIPFPSHSGEAHQAFRRAPWLGKFCNVALRAPETSIRSSPPSFHLVCVQRKYSKFLFLQARQGERATT</sequence>
<dbReference type="EMBL" id="LGRX02001429">
    <property type="protein sequence ID" value="KAK3286180.1"/>
    <property type="molecule type" value="Genomic_DNA"/>
</dbReference>
<dbReference type="AlphaFoldDB" id="A0AAE0GXH5"/>
<keyword evidence="2" id="KW-1185">Reference proteome</keyword>
<evidence type="ECO:0000313" key="2">
    <source>
        <dbReference type="Proteomes" id="UP001190700"/>
    </source>
</evidence>
<accession>A0AAE0GXH5</accession>
<name>A0AAE0GXH5_9CHLO</name>
<dbReference type="Proteomes" id="UP001190700">
    <property type="component" value="Unassembled WGS sequence"/>
</dbReference>
<organism evidence="1 2">
    <name type="scientific">Cymbomonas tetramitiformis</name>
    <dbReference type="NCBI Taxonomy" id="36881"/>
    <lineage>
        <taxon>Eukaryota</taxon>
        <taxon>Viridiplantae</taxon>
        <taxon>Chlorophyta</taxon>
        <taxon>Pyramimonadophyceae</taxon>
        <taxon>Pyramimonadales</taxon>
        <taxon>Pyramimonadaceae</taxon>
        <taxon>Cymbomonas</taxon>
    </lineage>
</organism>
<gene>
    <name evidence="1" type="ORF">CYMTET_6249</name>
</gene>
<comment type="caution">
    <text evidence="1">The sequence shown here is derived from an EMBL/GenBank/DDBJ whole genome shotgun (WGS) entry which is preliminary data.</text>
</comment>
<evidence type="ECO:0000313" key="1">
    <source>
        <dbReference type="EMBL" id="KAK3286180.1"/>
    </source>
</evidence>
<reference evidence="1 2" key="1">
    <citation type="journal article" date="2015" name="Genome Biol. Evol.">
        <title>Comparative Genomics of a Bacterivorous Green Alga Reveals Evolutionary Causalities and Consequences of Phago-Mixotrophic Mode of Nutrition.</title>
        <authorList>
            <person name="Burns J.A."/>
            <person name="Paasch A."/>
            <person name="Narechania A."/>
            <person name="Kim E."/>
        </authorList>
    </citation>
    <scope>NUCLEOTIDE SEQUENCE [LARGE SCALE GENOMIC DNA]</scope>
    <source>
        <strain evidence="1 2">PLY_AMNH</strain>
    </source>
</reference>
<protein>
    <submittedName>
        <fullName evidence="1">Uncharacterized protein</fullName>
    </submittedName>
</protein>